<gene>
    <name evidence="2" type="ORF">TAO_0854</name>
</gene>
<reference evidence="2 3" key="1">
    <citation type="journal article" date="2017" name="ISME J.">
        <title>An acid-tolerant ammonia-oxidizing ?-proteobacterium from soil.</title>
        <authorList>
            <person name="Hayatsu M."/>
            <person name="Tago K."/>
            <person name="Uchiyama I."/>
            <person name="Toyoda A."/>
            <person name="Wang Y."/>
            <person name="Shimomura Y."/>
            <person name="Okubo T."/>
            <person name="Kurisu F."/>
            <person name="Hirono Y."/>
            <person name="Nonaka K."/>
            <person name="Akiyama H."/>
            <person name="Itoh T."/>
            <person name="Takami H."/>
        </authorList>
    </citation>
    <scope>NUCLEOTIDE SEQUENCE [LARGE SCALE GENOMIC DNA]</scope>
    <source>
        <strain evidence="2 3">TAO100</strain>
    </source>
</reference>
<keyword evidence="3" id="KW-1185">Reference proteome</keyword>
<evidence type="ECO:0000256" key="1">
    <source>
        <dbReference type="SAM" id="Phobius"/>
    </source>
</evidence>
<keyword evidence="1" id="KW-1133">Transmembrane helix</keyword>
<dbReference type="AlphaFoldDB" id="A0A1Q2SM62"/>
<proteinExistence type="predicted"/>
<keyword evidence="1" id="KW-0472">Membrane</keyword>
<dbReference type="Proteomes" id="UP000243679">
    <property type="component" value="Chromosome"/>
</dbReference>
<name>A0A1Q2SM62_9GAMM</name>
<feature type="transmembrane region" description="Helical" evidence="1">
    <location>
        <begin position="54"/>
        <end position="72"/>
    </location>
</feature>
<dbReference type="OrthoDB" id="7356530at2"/>
<dbReference type="RefSeq" id="WP_096526793.1">
    <property type="nucleotide sequence ID" value="NZ_AP014836.1"/>
</dbReference>
<feature type="transmembrane region" description="Helical" evidence="1">
    <location>
        <begin position="132"/>
        <end position="150"/>
    </location>
</feature>
<organism evidence="2 3">
    <name type="scientific">Candidatus Nitrosoglobus terrae</name>
    <dbReference type="NCBI Taxonomy" id="1630141"/>
    <lineage>
        <taxon>Bacteria</taxon>
        <taxon>Pseudomonadati</taxon>
        <taxon>Pseudomonadota</taxon>
        <taxon>Gammaproteobacteria</taxon>
        <taxon>Chromatiales</taxon>
        <taxon>Chromatiaceae</taxon>
        <taxon>Candidatus Nitrosoglobus</taxon>
    </lineage>
</organism>
<evidence type="ECO:0000313" key="3">
    <source>
        <dbReference type="Proteomes" id="UP000243679"/>
    </source>
</evidence>
<dbReference type="KEGG" id="ntt:TAO_0854"/>
<feature type="transmembrane region" description="Helical" evidence="1">
    <location>
        <begin position="92"/>
        <end position="111"/>
    </location>
</feature>
<evidence type="ECO:0000313" key="2">
    <source>
        <dbReference type="EMBL" id="BAW80224.1"/>
    </source>
</evidence>
<dbReference type="EMBL" id="AP014836">
    <property type="protein sequence ID" value="BAW80224.1"/>
    <property type="molecule type" value="Genomic_DNA"/>
</dbReference>
<sequence>MTGIIIAVAIHVLAVIWWIGGLAFVSCSFLPALRQGAFGSQQDAFRAVERRFGLQARVAILLVGASGLYMVAIQHWWPLFGMAKFWWLSGMFAYWLLFMVMLFILGPSGVLKKIMKGSGGDEARAWQRMHHMHLVLLLIGIVIIIGGLMGNHSL</sequence>
<accession>A0A1Q2SM62</accession>
<feature type="transmembrane region" description="Helical" evidence="1">
    <location>
        <begin position="6"/>
        <end position="33"/>
    </location>
</feature>
<protein>
    <submittedName>
        <fullName evidence="2">Hypothetical conserved protein</fullName>
    </submittedName>
</protein>
<keyword evidence="1" id="KW-0812">Transmembrane</keyword>